<organism evidence="2 3">
    <name type="scientific">Streptosporangium minutum</name>
    <dbReference type="NCBI Taxonomy" id="569862"/>
    <lineage>
        <taxon>Bacteria</taxon>
        <taxon>Bacillati</taxon>
        <taxon>Actinomycetota</taxon>
        <taxon>Actinomycetes</taxon>
        <taxon>Streptosporangiales</taxon>
        <taxon>Streptosporangiaceae</taxon>
        <taxon>Streptosporangium</taxon>
    </lineage>
</organism>
<dbReference type="EMBL" id="NGFP01000006">
    <property type="protein sequence ID" value="OUC99581.1"/>
    <property type="molecule type" value="Genomic_DNA"/>
</dbReference>
<keyword evidence="3" id="KW-1185">Reference proteome</keyword>
<sequence length="73" mass="7992">MTRVLVVDDGPQILRALRINLLARHFEVAVAADGGTAASVPETCPRRPCVRRGDRPYGRRRNRAAGAVRVRAS</sequence>
<feature type="compositionally biased region" description="Low complexity" evidence="1">
    <location>
        <begin position="64"/>
        <end position="73"/>
    </location>
</feature>
<dbReference type="RefSeq" id="WP_086567533.1">
    <property type="nucleotide sequence ID" value="NZ_NGFP01000006.1"/>
</dbReference>
<evidence type="ECO:0000256" key="1">
    <source>
        <dbReference type="SAM" id="MobiDB-lite"/>
    </source>
</evidence>
<reference evidence="2 3" key="1">
    <citation type="submission" date="2017-05" db="EMBL/GenBank/DDBJ databases">
        <title>Biotechnological potential of actinobacteria isolated from South African environments.</title>
        <authorList>
            <person name="Le Roes-Hill M."/>
            <person name="Prins A."/>
            <person name="Durrell K.A."/>
        </authorList>
    </citation>
    <scope>NUCLEOTIDE SEQUENCE [LARGE SCALE GENOMIC DNA]</scope>
    <source>
        <strain evidence="2">M26</strain>
    </source>
</reference>
<dbReference type="SUPFAM" id="SSF52172">
    <property type="entry name" value="CheY-like"/>
    <property type="match status" value="1"/>
</dbReference>
<dbReference type="AlphaFoldDB" id="A0A243RWP3"/>
<protein>
    <recommendedName>
        <fullName evidence="4">Response regulatory domain-containing protein</fullName>
    </recommendedName>
</protein>
<feature type="region of interest" description="Disordered" evidence="1">
    <location>
        <begin position="51"/>
        <end position="73"/>
    </location>
</feature>
<evidence type="ECO:0000313" key="2">
    <source>
        <dbReference type="EMBL" id="OUC99581.1"/>
    </source>
</evidence>
<evidence type="ECO:0008006" key="4">
    <source>
        <dbReference type="Google" id="ProtNLM"/>
    </source>
</evidence>
<dbReference type="InterPro" id="IPR011006">
    <property type="entry name" value="CheY-like_superfamily"/>
</dbReference>
<accession>A0A243RWP3</accession>
<gene>
    <name evidence="2" type="ORF">CA984_02485</name>
</gene>
<dbReference type="Proteomes" id="UP000194761">
    <property type="component" value="Unassembled WGS sequence"/>
</dbReference>
<comment type="caution">
    <text evidence="2">The sequence shown here is derived from an EMBL/GenBank/DDBJ whole genome shotgun (WGS) entry which is preliminary data.</text>
</comment>
<proteinExistence type="predicted"/>
<name>A0A243RWP3_9ACTN</name>
<evidence type="ECO:0000313" key="3">
    <source>
        <dbReference type="Proteomes" id="UP000194761"/>
    </source>
</evidence>